<dbReference type="SMART" id="SM00901">
    <property type="entry name" value="FRG"/>
    <property type="match status" value="1"/>
</dbReference>
<organism evidence="2 3">
    <name type="scientific">Geoanaerobacter pelophilus</name>
    <dbReference type="NCBI Taxonomy" id="60036"/>
    <lineage>
        <taxon>Bacteria</taxon>
        <taxon>Pseudomonadati</taxon>
        <taxon>Thermodesulfobacteriota</taxon>
        <taxon>Desulfuromonadia</taxon>
        <taxon>Geobacterales</taxon>
        <taxon>Geobacteraceae</taxon>
        <taxon>Geoanaerobacter</taxon>
    </lineage>
</organism>
<protein>
    <submittedName>
        <fullName evidence="2">FRG domain-containing protein</fullName>
    </submittedName>
</protein>
<keyword evidence="3" id="KW-1185">Reference proteome</keyword>
<feature type="domain" description="FRG" evidence="1">
    <location>
        <begin position="134"/>
        <end position="237"/>
    </location>
</feature>
<dbReference type="Pfam" id="PF08867">
    <property type="entry name" value="FRG"/>
    <property type="match status" value="1"/>
</dbReference>
<name>A0AAW4L5Z7_9BACT</name>
<evidence type="ECO:0000259" key="1">
    <source>
        <dbReference type="SMART" id="SM00901"/>
    </source>
</evidence>
<evidence type="ECO:0000313" key="3">
    <source>
        <dbReference type="Proteomes" id="UP000811899"/>
    </source>
</evidence>
<evidence type="ECO:0000313" key="2">
    <source>
        <dbReference type="EMBL" id="MBT0665597.1"/>
    </source>
</evidence>
<comment type="caution">
    <text evidence="2">The sequence shown here is derived from an EMBL/GenBank/DDBJ whole genome shotgun (WGS) entry which is preliminary data.</text>
</comment>
<sequence>MAKWNLYWVTVPHSPDENCFVIAKNVQSAASYEIRSSGMALGDAHAEFVDHLPNNFEQVYADFLGKNSHDLPDYAREPLLRKLGASFTMIEGRHITLYKGRQFAVAGIEEGLLGKDPSLIRTVEDFIREVTRFGNDSWLFRGQQKCTWEFKSSLYRESAKTIRGRVKVENYEKALLDQFKLRAIPYLNISPKNDWEWLALAQHHGLPTRLLDWTVNPLVALFFAVDDHQNDCDAIVVAYQHKKPPIDPFAADPFAIKKIELYVPPHINPRVAVQGSVFTAEPPKLPKSSTPGRSIRHFFVSSKATTNIASELRTLGISREALFPGLDSICLNLKKVKF</sequence>
<dbReference type="InterPro" id="IPR014966">
    <property type="entry name" value="FRG-dom"/>
</dbReference>
<dbReference type="Proteomes" id="UP000811899">
    <property type="component" value="Unassembled WGS sequence"/>
</dbReference>
<proteinExistence type="predicted"/>
<accession>A0AAW4L5Z7</accession>
<gene>
    <name evidence="2" type="ORF">KI809_14910</name>
</gene>
<dbReference type="AlphaFoldDB" id="A0AAW4L5Z7"/>
<dbReference type="EMBL" id="JAHCVJ010000006">
    <property type="protein sequence ID" value="MBT0665597.1"/>
    <property type="molecule type" value="Genomic_DNA"/>
</dbReference>
<dbReference type="RefSeq" id="WP_214172372.1">
    <property type="nucleotide sequence ID" value="NZ_JAHCVJ010000006.1"/>
</dbReference>
<reference evidence="2 3" key="1">
    <citation type="submission" date="2021-05" db="EMBL/GenBank/DDBJ databases">
        <title>The draft genome of Geobacter pelophilus DSM 12255.</title>
        <authorList>
            <person name="Xu Z."/>
            <person name="Masuda Y."/>
            <person name="Itoh H."/>
            <person name="Senoo K."/>
        </authorList>
    </citation>
    <scope>NUCLEOTIDE SEQUENCE [LARGE SCALE GENOMIC DNA]</scope>
    <source>
        <strain evidence="2 3">DSM 12255</strain>
    </source>
</reference>